<dbReference type="EMBL" id="PYYB01000001">
    <property type="protein sequence ID" value="PTL60255.1"/>
    <property type="molecule type" value="Genomic_DNA"/>
</dbReference>
<dbReference type="Gene3D" id="3.40.50.300">
    <property type="entry name" value="P-loop containing nucleotide triphosphate hydrolases"/>
    <property type="match status" value="2"/>
</dbReference>
<reference evidence="1 2" key="1">
    <citation type="submission" date="2018-03" db="EMBL/GenBank/DDBJ databases">
        <title>Aquarubrobacter algicola gen. nov., sp. nov., a novel actinobacterium isolated from shallow eutrophic lake during the end of cyanobacterial harmful algal blooms.</title>
        <authorList>
            <person name="Chun S.J."/>
        </authorList>
    </citation>
    <scope>NUCLEOTIDE SEQUENCE [LARGE SCALE GENOMIC DNA]</scope>
    <source>
        <strain evidence="1 2">Seoho-28</strain>
    </source>
</reference>
<comment type="caution">
    <text evidence="1">The sequence shown here is derived from an EMBL/GenBank/DDBJ whole genome shotgun (WGS) entry which is preliminary data.</text>
</comment>
<dbReference type="SUPFAM" id="SSF52540">
    <property type="entry name" value="P-loop containing nucleoside triphosphate hydrolases"/>
    <property type="match status" value="1"/>
</dbReference>
<dbReference type="InterPro" id="IPR027417">
    <property type="entry name" value="P-loop_NTPase"/>
</dbReference>
<sequence>MRQPITFVHGNLVFGAGGADDAWALYRLTTRSYAGLTSARKRELLGEIAGFAYTIAADFQILRVSRSTSVEDYADMAYGLADAPEPESALLDRMVSAQRARVSLLASVTPEVFLAVALRAEPARDLRASVSRALGLRDPRALTARAMAKLIQEESKVHARVADFLDCERATTGDLQWLVRRAFCRGLGEPESDPRWLPQALVLDSDDEDGGWRFEPLESDILRLFDAPIEVGARALVTHSELGETHQAFLAIGALPETVAFPGSQAELLFAPLEALPFPVDAVFTAQWLANDRAVALTRRRLVDADNVFAEEQDGHHGATALTAARPAVARELEEYLTSSERPPLLRSTISLAVSASTSDELEHAVERVRAQYAPITLHRPAGSQLELFTTHLPGQRAGTRAYEDVLLCEQLGAMVPTATHQVGSDCGFYIGATLTGAPHPVLMDLTEAPRTSRPPAMLCSGTLGSGKTLAAELLALQAFAAGSRVVSVDPKGDHRLDAVVDPEDVEHISLSPDPEFRGLLDPLRIGPQDTRTDLAYGFLIDILPSPVPASWQTEIRRAVDVVGESLLASCAEVVDRLINGRDDATEAGRALETYAQGGLLRLAFAEADSPTRPALAKRLTVLRIANLVLPLPGTPRAEISSDERTGQALLRLLATYATHLMASDTSRHKVLLFDEAWMLLGDAAGRALVQRINRLCRSQNATPILATQALADVGDLDNLLGALFCFGVETDHEARQVLDLLGLDPEDAPLRSRLQSFRRGRCLMRDYEGRVGAVQIDLADQDLLDVLDTSPAHARG</sequence>
<accession>A0A2T4UM01</accession>
<proteinExistence type="predicted"/>
<dbReference type="PANTHER" id="PTHR30121:SF6">
    <property type="entry name" value="SLR6007 PROTEIN"/>
    <property type="match status" value="1"/>
</dbReference>
<name>A0A2T4UM01_9ACTN</name>
<keyword evidence="2" id="KW-1185">Reference proteome</keyword>
<dbReference type="Proteomes" id="UP000240739">
    <property type="component" value="Unassembled WGS sequence"/>
</dbReference>
<organism evidence="1 2">
    <name type="scientific">Paraconexibacter algicola</name>
    <dbReference type="NCBI Taxonomy" id="2133960"/>
    <lineage>
        <taxon>Bacteria</taxon>
        <taxon>Bacillati</taxon>
        <taxon>Actinomycetota</taxon>
        <taxon>Thermoleophilia</taxon>
        <taxon>Solirubrobacterales</taxon>
        <taxon>Paraconexibacteraceae</taxon>
        <taxon>Paraconexibacter</taxon>
    </lineage>
</organism>
<dbReference type="PANTHER" id="PTHR30121">
    <property type="entry name" value="UNCHARACTERIZED PROTEIN YJGR-RELATED"/>
    <property type="match status" value="1"/>
</dbReference>
<protein>
    <recommendedName>
        <fullName evidence="3">AAA+ ATPase domain-containing protein</fullName>
    </recommendedName>
</protein>
<evidence type="ECO:0000313" key="1">
    <source>
        <dbReference type="EMBL" id="PTL60255.1"/>
    </source>
</evidence>
<dbReference type="OrthoDB" id="3885223at2"/>
<evidence type="ECO:0008006" key="3">
    <source>
        <dbReference type="Google" id="ProtNLM"/>
    </source>
</evidence>
<dbReference type="RefSeq" id="WP_107568900.1">
    <property type="nucleotide sequence ID" value="NZ_PYYB01000001.1"/>
</dbReference>
<dbReference type="Pfam" id="PF12846">
    <property type="entry name" value="AAA_10"/>
    <property type="match status" value="1"/>
</dbReference>
<dbReference type="AlphaFoldDB" id="A0A2T4UM01"/>
<dbReference type="InterPro" id="IPR051162">
    <property type="entry name" value="T4SS_component"/>
</dbReference>
<gene>
    <name evidence="1" type="ORF">C7Y72_11705</name>
</gene>
<evidence type="ECO:0000313" key="2">
    <source>
        <dbReference type="Proteomes" id="UP000240739"/>
    </source>
</evidence>